<dbReference type="CDD" id="cd03784">
    <property type="entry name" value="GT1_Gtf-like"/>
    <property type="match status" value="1"/>
</dbReference>
<dbReference type="AlphaFoldDB" id="A0A2I9CS74"/>
<sequence length="429" mass="46222">MSRILIASQPIHGHVLPLLPIADELVRRGHEVRWYTGRKYAARVRAVGAGFEPFVHARDYDDDFGATFPGRGERTGLRQIRFDIEHVFVGQVGGQLQDLQAVQGAWPADVILAEQTLGAALLLEELAGPPVALLGILPLGIASRDTAPFGLGLGPDPSPLGRWRNRVLGWWAERVILGRASRELEALCRRVGVPPRPVSPPVAPRLMLQPTVPGFEYPRSDLPPHLHFIGAILPPAPENSRLPGWWREVLGPRPVVLVTQGTLATRARDLILPTLQALDGEKVLVVATGARDPGALGEVPRNARVAAFLPFAPLLPHVAVYVTNGGYGGVQQALTHGIPVVVAGTTEDKAEVARRVEYAGVGINLRTGAPTPERVRGAVLALLGEHAVRQRARELGADLRRHDAPREAAALIETLARTGRPVRAPGSQE</sequence>
<name>A0A2I9CS74_9DEIO</name>
<dbReference type="SUPFAM" id="SSF53756">
    <property type="entry name" value="UDP-Glycosyltransferase/glycogen phosphorylase"/>
    <property type="match status" value="1"/>
</dbReference>
<accession>A0A2I9CS74</accession>
<dbReference type="Gene3D" id="3.40.50.2000">
    <property type="entry name" value="Glycogen Phosphorylase B"/>
    <property type="match status" value="2"/>
</dbReference>
<organism evidence="2 3">
    <name type="scientific">Deinococcus aerius</name>
    <dbReference type="NCBI Taxonomy" id="200253"/>
    <lineage>
        <taxon>Bacteria</taxon>
        <taxon>Thermotogati</taxon>
        <taxon>Deinococcota</taxon>
        <taxon>Deinococci</taxon>
        <taxon>Deinococcales</taxon>
        <taxon>Deinococcaceae</taxon>
        <taxon>Deinococcus</taxon>
    </lineage>
</organism>
<evidence type="ECO:0000313" key="3">
    <source>
        <dbReference type="Proteomes" id="UP000236569"/>
    </source>
</evidence>
<dbReference type="PANTHER" id="PTHR48050:SF13">
    <property type="entry name" value="STEROL 3-BETA-GLUCOSYLTRANSFERASE UGT80A2"/>
    <property type="match status" value="1"/>
</dbReference>
<dbReference type="PANTHER" id="PTHR48050">
    <property type="entry name" value="STEROL 3-BETA-GLUCOSYLTRANSFERASE"/>
    <property type="match status" value="1"/>
</dbReference>
<dbReference type="Pfam" id="PF06722">
    <property type="entry name" value="EryCIII-like_C"/>
    <property type="match status" value="1"/>
</dbReference>
<dbReference type="FunFam" id="3.40.50.2000:FF:000072">
    <property type="entry name" value="Glycosyl transferase"/>
    <property type="match status" value="1"/>
</dbReference>
<dbReference type="GO" id="GO:0016758">
    <property type="term" value="F:hexosyltransferase activity"/>
    <property type="evidence" value="ECO:0007669"/>
    <property type="project" value="UniProtKB-ARBA"/>
</dbReference>
<evidence type="ECO:0000313" key="2">
    <source>
        <dbReference type="EMBL" id="GBF04472.1"/>
    </source>
</evidence>
<keyword evidence="2" id="KW-0808">Transferase</keyword>
<dbReference type="RefSeq" id="WP_235610227.1">
    <property type="nucleotide sequence ID" value="NZ_BFAG01000002.1"/>
</dbReference>
<comment type="caution">
    <text evidence="2">The sequence shown here is derived from an EMBL/GenBank/DDBJ whole genome shotgun (WGS) entry which is preliminary data.</text>
</comment>
<dbReference type="GO" id="GO:0017000">
    <property type="term" value="P:antibiotic biosynthetic process"/>
    <property type="evidence" value="ECO:0007669"/>
    <property type="project" value="UniProtKB-ARBA"/>
</dbReference>
<dbReference type="EMBL" id="BFAG01000002">
    <property type="protein sequence ID" value="GBF04472.1"/>
    <property type="molecule type" value="Genomic_DNA"/>
</dbReference>
<evidence type="ECO:0000259" key="1">
    <source>
        <dbReference type="Pfam" id="PF06722"/>
    </source>
</evidence>
<keyword evidence="3" id="KW-1185">Reference proteome</keyword>
<dbReference type="InterPro" id="IPR050426">
    <property type="entry name" value="Glycosyltransferase_28"/>
</dbReference>
<dbReference type="InterPro" id="IPR002213">
    <property type="entry name" value="UDP_glucos_trans"/>
</dbReference>
<proteinExistence type="predicted"/>
<dbReference type="GO" id="GO:0008194">
    <property type="term" value="F:UDP-glycosyltransferase activity"/>
    <property type="evidence" value="ECO:0007669"/>
    <property type="project" value="InterPro"/>
</dbReference>
<reference evidence="3" key="1">
    <citation type="submission" date="2018-01" db="EMBL/GenBank/DDBJ databases">
        <title>Draft Genome Sequence of the Radioresistant Bacterium Deinococcus aerius TR0125, Isolated from the Higher Atmosphere above Japan.</title>
        <authorList>
            <person name="Satoh K."/>
            <person name="Arai H."/>
            <person name="Sanzen T."/>
            <person name="Kawaguchi Y."/>
            <person name="Hayashi H."/>
            <person name="Yokobori S."/>
            <person name="Yamagishi A."/>
            <person name="Oono Y."/>
            <person name="Narumi I."/>
        </authorList>
    </citation>
    <scope>NUCLEOTIDE SEQUENCE [LARGE SCALE GENOMIC DNA]</scope>
    <source>
        <strain evidence="3">TR0125</strain>
    </source>
</reference>
<gene>
    <name evidence="2" type="ORF">DAERI_020069</name>
</gene>
<protein>
    <submittedName>
        <fullName evidence="2">Glycosyltransferase, MGT family</fullName>
    </submittedName>
</protein>
<dbReference type="Proteomes" id="UP000236569">
    <property type="component" value="Unassembled WGS sequence"/>
</dbReference>
<feature type="domain" description="Erythromycin biosynthesis protein CIII-like C-terminal" evidence="1">
    <location>
        <begin position="271"/>
        <end position="413"/>
    </location>
</feature>
<dbReference type="InterPro" id="IPR010610">
    <property type="entry name" value="EryCIII-like_C"/>
</dbReference>